<dbReference type="GO" id="GO:0019363">
    <property type="term" value="P:pyridine nucleotide biosynthetic process"/>
    <property type="evidence" value="ECO:0007669"/>
    <property type="project" value="UniProtKB-KW"/>
</dbReference>
<accession>A0AAW0AM46</accession>
<evidence type="ECO:0000313" key="10">
    <source>
        <dbReference type="Proteomes" id="UP001362999"/>
    </source>
</evidence>
<comment type="similarity">
    <text evidence="1">Belongs to the isochorismatase family.</text>
</comment>
<dbReference type="Pfam" id="PF00857">
    <property type="entry name" value="Isochorismatase"/>
    <property type="match status" value="1"/>
</dbReference>
<evidence type="ECO:0000256" key="1">
    <source>
        <dbReference type="ARBA" id="ARBA00006336"/>
    </source>
</evidence>
<dbReference type="SUPFAM" id="SSF52499">
    <property type="entry name" value="Isochorismatase-like hydrolases"/>
    <property type="match status" value="1"/>
</dbReference>
<protein>
    <recommendedName>
        <fullName evidence="6">nicotinamidase</fullName>
        <ecNumber evidence="6">3.5.1.19</ecNumber>
    </recommendedName>
    <alternativeName>
        <fullName evidence="7">Nicotinamide deamidase</fullName>
    </alternativeName>
</protein>
<evidence type="ECO:0000313" key="9">
    <source>
        <dbReference type="EMBL" id="KAK7014286.1"/>
    </source>
</evidence>
<evidence type="ECO:0000256" key="6">
    <source>
        <dbReference type="ARBA" id="ARBA00039017"/>
    </source>
</evidence>
<evidence type="ECO:0000259" key="8">
    <source>
        <dbReference type="Pfam" id="PF00857"/>
    </source>
</evidence>
<comment type="caution">
    <text evidence="9">The sequence shown here is derived from an EMBL/GenBank/DDBJ whole genome shotgun (WGS) entry which is preliminary data.</text>
</comment>
<dbReference type="Proteomes" id="UP001362999">
    <property type="component" value="Unassembled WGS sequence"/>
</dbReference>
<dbReference type="GO" id="GO:0046872">
    <property type="term" value="F:metal ion binding"/>
    <property type="evidence" value="ECO:0007669"/>
    <property type="project" value="UniProtKB-KW"/>
</dbReference>
<dbReference type="GO" id="GO:0008936">
    <property type="term" value="F:nicotinamidase activity"/>
    <property type="evidence" value="ECO:0007669"/>
    <property type="project" value="UniProtKB-EC"/>
</dbReference>
<evidence type="ECO:0000256" key="2">
    <source>
        <dbReference type="ARBA" id="ARBA00022642"/>
    </source>
</evidence>
<dbReference type="AlphaFoldDB" id="A0AAW0AM46"/>
<keyword evidence="10" id="KW-1185">Reference proteome</keyword>
<keyword evidence="2" id="KW-0662">Pyridine nucleotide biosynthesis</keyword>
<sequence length="226" mass="25059">MHTKAALIIVDLQKDFCPPDGSLAVSCGRDIIPVVNRLIACPKIDLKIATKDWHPADHISFAANHPPPNNKPFESYAEVINPYNPSERYETRLWPVHCVQGTPGAELVPELDVSKVDKIIEKGQDKRVEMYSAFKDPFENPCVSESALRGYLKDNDIGKVYVVGLAMDFCVSATAKHAVKNGFQTYVVEDGTKAVDPGEGWAKARAEMESLGVKFIRSEEILCQKE</sequence>
<evidence type="ECO:0000256" key="5">
    <source>
        <dbReference type="ARBA" id="ARBA00037900"/>
    </source>
</evidence>
<dbReference type="InterPro" id="IPR036380">
    <property type="entry name" value="Isochorismatase-like_sf"/>
</dbReference>
<dbReference type="PANTHER" id="PTHR11080">
    <property type="entry name" value="PYRAZINAMIDASE/NICOTINAMIDASE"/>
    <property type="match status" value="1"/>
</dbReference>
<gene>
    <name evidence="9" type="ORF">R3P38DRAFT_3003058</name>
</gene>
<name>A0AAW0AM46_9AGAR</name>
<evidence type="ECO:0000256" key="4">
    <source>
        <dbReference type="ARBA" id="ARBA00022801"/>
    </source>
</evidence>
<dbReference type="InterPro" id="IPR000868">
    <property type="entry name" value="Isochorismatase-like_dom"/>
</dbReference>
<dbReference type="InterPro" id="IPR052347">
    <property type="entry name" value="Isochorismatase_Nicotinamidase"/>
</dbReference>
<dbReference type="Gene3D" id="3.40.50.850">
    <property type="entry name" value="Isochorismatase-like"/>
    <property type="match status" value="1"/>
</dbReference>
<keyword evidence="4" id="KW-0378">Hydrolase</keyword>
<evidence type="ECO:0000256" key="3">
    <source>
        <dbReference type="ARBA" id="ARBA00022723"/>
    </source>
</evidence>
<organism evidence="9 10">
    <name type="scientific">Favolaschia claudopus</name>
    <dbReference type="NCBI Taxonomy" id="2862362"/>
    <lineage>
        <taxon>Eukaryota</taxon>
        <taxon>Fungi</taxon>
        <taxon>Dikarya</taxon>
        <taxon>Basidiomycota</taxon>
        <taxon>Agaricomycotina</taxon>
        <taxon>Agaricomycetes</taxon>
        <taxon>Agaricomycetidae</taxon>
        <taxon>Agaricales</taxon>
        <taxon>Marasmiineae</taxon>
        <taxon>Mycenaceae</taxon>
        <taxon>Favolaschia</taxon>
    </lineage>
</organism>
<reference evidence="9 10" key="1">
    <citation type="journal article" date="2024" name="J Genomics">
        <title>Draft genome sequencing and assembly of Favolaschia claudopus CIRM-BRFM 2984 isolated from oak limbs.</title>
        <authorList>
            <person name="Navarro D."/>
            <person name="Drula E."/>
            <person name="Chaduli D."/>
            <person name="Cazenave R."/>
            <person name="Ahrendt S."/>
            <person name="Wang J."/>
            <person name="Lipzen A."/>
            <person name="Daum C."/>
            <person name="Barry K."/>
            <person name="Grigoriev I.V."/>
            <person name="Favel A."/>
            <person name="Rosso M.N."/>
            <person name="Martin F."/>
        </authorList>
    </citation>
    <scope>NUCLEOTIDE SEQUENCE [LARGE SCALE GENOMIC DNA]</scope>
    <source>
        <strain evidence="9 10">CIRM-BRFM 2984</strain>
    </source>
</reference>
<dbReference type="EC" id="3.5.1.19" evidence="6"/>
<evidence type="ECO:0000256" key="7">
    <source>
        <dbReference type="ARBA" id="ARBA00043224"/>
    </source>
</evidence>
<dbReference type="CDD" id="cd01011">
    <property type="entry name" value="nicotinamidase"/>
    <property type="match status" value="1"/>
</dbReference>
<feature type="domain" description="Isochorismatase-like" evidence="8">
    <location>
        <begin position="5"/>
        <end position="220"/>
    </location>
</feature>
<keyword evidence="3" id="KW-0479">Metal-binding</keyword>
<dbReference type="EMBL" id="JAWWNJ010000057">
    <property type="protein sequence ID" value="KAK7014286.1"/>
    <property type="molecule type" value="Genomic_DNA"/>
</dbReference>
<dbReference type="PANTHER" id="PTHR11080:SF2">
    <property type="entry name" value="LD05707P"/>
    <property type="match status" value="1"/>
</dbReference>
<proteinExistence type="inferred from homology"/>
<comment type="pathway">
    <text evidence="5">Cofactor biosynthesis; nicotinate biosynthesis; nicotinate from nicotinamide: step 1/1.</text>
</comment>